<dbReference type="AlphaFoldDB" id="A0A409XUI5"/>
<evidence type="ECO:0000256" key="2">
    <source>
        <dbReference type="ARBA" id="ARBA00023239"/>
    </source>
</evidence>
<evidence type="ECO:0000256" key="1">
    <source>
        <dbReference type="ARBA" id="ARBA00022793"/>
    </source>
</evidence>
<dbReference type="Pfam" id="PF02666">
    <property type="entry name" value="PS_Dcarbxylase"/>
    <property type="match status" value="1"/>
</dbReference>
<gene>
    <name evidence="4" type="ORF">CVT25_013801</name>
</gene>
<feature type="domain" description="L-tryptophan decarboxylase PsiD-like" evidence="3">
    <location>
        <begin position="49"/>
        <end position="184"/>
    </location>
</feature>
<keyword evidence="5" id="KW-1185">Reference proteome</keyword>
<accession>A0A409XUI5</accession>
<dbReference type="InterPro" id="IPR003817">
    <property type="entry name" value="PS_Dcarbxylase"/>
</dbReference>
<dbReference type="PANTHER" id="PTHR10067">
    <property type="entry name" value="PHOSPHATIDYLSERINE DECARBOXYLASE"/>
    <property type="match status" value="1"/>
</dbReference>
<dbReference type="GO" id="GO:0005739">
    <property type="term" value="C:mitochondrion"/>
    <property type="evidence" value="ECO:0007669"/>
    <property type="project" value="TreeGrafter"/>
</dbReference>
<dbReference type="InParanoid" id="A0A409XUI5"/>
<dbReference type="Proteomes" id="UP000283269">
    <property type="component" value="Unassembled WGS sequence"/>
</dbReference>
<evidence type="ECO:0000313" key="5">
    <source>
        <dbReference type="Proteomes" id="UP000283269"/>
    </source>
</evidence>
<keyword evidence="2" id="KW-0456">Lyase</keyword>
<dbReference type="GO" id="GO:0004609">
    <property type="term" value="F:phosphatidylserine decarboxylase activity"/>
    <property type="evidence" value="ECO:0007669"/>
    <property type="project" value="InterPro"/>
</dbReference>
<evidence type="ECO:0000313" key="4">
    <source>
        <dbReference type="EMBL" id="PPQ94489.1"/>
    </source>
</evidence>
<dbReference type="STRING" id="93625.A0A409XUI5"/>
<evidence type="ECO:0000259" key="3">
    <source>
        <dbReference type="Pfam" id="PF12588"/>
    </source>
</evidence>
<dbReference type="EMBL" id="NHYD01000329">
    <property type="protein sequence ID" value="PPQ94489.1"/>
    <property type="molecule type" value="Genomic_DNA"/>
</dbReference>
<organism evidence="4 5">
    <name type="scientific">Psilocybe cyanescens</name>
    <dbReference type="NCBI Taxonomy" id="93625"/>
    <lineage>
        <taxon>Eukaryota</taxon>
        <taxon>Fungi</taxon>
        <taxon>Dikarya</taxon>
        <taxon>Basidiomycota</taxon>
        <taxon>Agaricomycotina</taxon>
        <taxon>Agaricomycetes</taxon>
        <taxon>Agaricomycetidae</taxon>
        <taxon>Agaricales</taxon>
        <taxon>Agaricineae</taxon>
        <taxon>Strophariaceae</taxon>
        <taxon>Psilocybe</taxon>
    </lineage>
</organism>
<protein>
    <recommendedName>
        <fullName evidence="3">L-tryptophan decarboxylase PsiD-like domain-containing protein</fullName>
    </recommendedName>
</protein>
<comment type="caution">
    <text evidence="4">The sequence shown here is derived from an EMBL/GenBank/DDBJ whole genome shotgun (WGS) entry which is preliminary data.</text>
</comment>
<dbReference type="PANTHER" id="PTHR10067:SF9">
    <property type="entry name" value="PHOSPHATIDYLSERINE DECARBOXYLASE FAMILY PROTEIN (AFU_ORTHOLOGUE AFUA_7G01730)"/>
    <property type="match status" value="1"/>
</dbReference>
<dbReference type="InterPro" id="IPR022237">
    <property type="entry name" value="PsiD-like"/>
</dbReference>
<name>A0A409XUI5_PSICY</name>
<proteinExistence type="predicted"/>
<dbReference type="OrthoDB" id="5973539at2759"/>
<dbReference type="GO" id="GO:0006646">
    <property type="term" value="P:phosphatidylethanolamine biosynthetic process"/>
    <property type="evidence" value="ECO:0007669"/>
    <property type="project" value="TreeGrafter"/>
</dbReference>
<dbReference type="Pfam" id="PF12588">
    <property type="entry name" value="PSDC"/>
    <property type="match status" value="1"/>
</dbReference>
<reference evidence="4 5" key="1">
    <citation type="journal article" date="2018" name="Evol. Lett.">
        <title>Horizontal gene cluster transfer increased hallucinogenic mushroom diversity.</title>
        <authorList>
            <person name="Reynolds H.T."/>
            <person name="Vijayakumar V."/>
            <person name="Gluck-Thaler E."/>
            <person name="Korotkin H.B."/>
            <person name="Matheny P.B."/>
            <person name="Slot J.C."/>
        </authorList>
    </citation>
    <scope>NUCLEOTIDE SEQUENCE [LARGE SCALE GENOMIC DNA]</scope>
    <source>
        <strain evidence="4 5">2631</strain>
    </source>
</reference>
<sequence>MSPGRYDRTRPVRHRVGGWLPKDQRVLEAWLDRKIKAIEQRNRKAADWHPVIQEFQHLIESDAEIWMGFHQMFEQVPLKPPYNNDPTGKPQVRNYLVMLGLFDLIISEAPAYEDDDLVGFPINAILDWPMGTPAGFTAFVNPKVNAMFHKMFNVWSAYLESPASTAVLTSDPGGWFSPEAQSAMPNFAETFVCDPSAPHWGFQSWDNFFTRLFRPGVRPVELPDNDSIVNSACESTVYKIAHKIKKRDQFWLKDEPYSLFHMLNNDPLAEQFIGGSIWQAFLSALNYHRWASPVNGKIVKTVNIPGTYYAESPAMGFVNEEGPDPAAPNLSQSFITAIAARALIFIEANNPTIGLMCFVAVGMAEVSTCEVTVKPGDIVKKGEQLGMFHFGGSTHCLIFRPETNIQFSGDFPVHTPVKLNVAIATVPSPAR</sequence>
<keyword evidence="1" id="KW-0210">Decarboxylase</keyword>